<evidence type="ECO:0000256" key="1">
    <source>
        <dbReference type="SAM" id="SignalP"/>
    </source>
</evidence>
<dbReference type="EMBL" id="BLKM01006525">
    <property type="protein sequence ID" value="GFG28129.1"/>
    <property type="molecule type" value="Genomic_DNA"/>
</dbReference>
<feature type="signal peptide" evidence="1">
    <location>
        <begin position="1"/>
        <end position="22"/>
    </location>
</feature>
<dbReference type="AlphaFoldDB" id="A0A6L2P7R1"/>
<sequence>MGKVFCLYLVLMLLTITVSLYASLSGINRKTVNVRKEIDMGFLCLIITATLYHFCDYAHYISNIVGVEIRDELQLIAPSEVGDDVSQEVSSRNRAF</sequence>
<keyword evidence="1" id="KW-0732">Signal</keyword>
<gene>
    <name evidence="2" type="ORF">Cfor_01967</name>
</gene>
<feature type="chain" id="PRO_5026791932" evidence="1">
    <location>
        <begin position="23"/>
        <end position="96"/>
    </location>
</feature>
<evidence type="ECO:0000313" key="2">
    <source>
        <dbReference type="EMBL" id="GFG28129.1"/>
    </source>
</evidence>
<comment type="caution">
    <text evidence="2">The sequence shown here is derived from an EMBL/GenBank/DDBJ whole genome shotgun (WGS) entry which is preliminary data.</text>
</comment>
<dbReference type="InParanoid" id="A0A6L2P7R1"/>
<name>A0A6L2P7R1_COPFO</name>
<reference evidence="3" key="1">
    <citation type="submission" date="2020-01" db="EMBL/GenBank/DDBJ databases">
        <title>Draft genome sequence of the Termite Coptotermes fromosanus.</title>
        <authorList>
            <person name="Itakura S."/>
            <person name="Yosikawa Y."/>
            <person name="Umezawa K."/>
        </authorList>
    </citation>
    <scope>NUCLEOTIDE SEQUENCE [LARGE SCALE GENOMIC DNA]</scope>
</reference>
<dbReference type="Proteomes" id="UP000502823">
    <property type="component" value="Unassembled WGS sequence"/>
</dbReference>
<keyword evidence="3" id="KW-1185">Reference proteome</keyword>
<accession>A0A6L2P7R1</accession>
<evidence type="ECO:0000313" key="3">
    <source>
        <dbReference type="Proteomes" id="UP000502823"/>
    </source>
</evidence>
<protein>
    <submittedName>
        <fullName evidence="2">Uncharacterized protein</fullName>
    </submittedName>
</protein>
<organism evidence="2 3">
    <name type="scientific">Coptotermes formosanus</name>
    <name type="common">Formosan subterranean termite</name>
    <dbReference type="NCBI Taxonomy" id="36987"/>
    <lineage>
        <taxon>Eukaryota</taxon>
        <taxon>Metazoa</taxon>
        <taxon>Ecdysozoa</taxon>
        <taxon>Arthropoda</taxon>
        <taxon>Hexapoda</taxon>
        <taxon>Insecta</taxon>
        <taxon>Pterygota</taxon>
        <taxon>Neoptera</taxon>
        <taxon>Polyneoptera</taxon>
        <taxon>Dictyoptera</taxon>
        <taxon>Blattodea</taxon>
        <taxon>Blattoidea</taxon>
        <taxon>Termitoidae</taxon>
        <taxon>Rhinotermitidae</taxon>
        <taxon>Coptotermes</taxon>
    </lineage>
</organism>
<proteinExistence type="predicted"/>